<organism evidence="2 3">
    <name type="scientific">Aplosporella prunicola CBS 121167</name>
    <dbReference type="NCBI Taxonomy" id="1176127"/>
    <lineage>
        <taxon>Eukaryota</taxon>
        <taxon>Fungi</taxon>
        <taxon>Dikarya</taxon>
        <taxon>Ascomycota</taxon>
        <taxon>Pezizomycotina</taxon>
        <taxon>Dothideomycetes</taxon>
        <taxon>Dothideomycetes incertae sedis</taxon>
        <taxon>Botryosphaeriales</taxon>
        <taxon>Aplosporellaceae</taxon>
        <taxon>Aplosporella</taxon>
    </lineage>
</organism>
<dbReference type="EMBL" id="ML995496">
    <property type="protein sequence ID" value="KAF2138558.1"/>
    <property type="molecule type" value="Genomic_DNA"/>
</dbReference>
<protein>
    <submittedName>
        <fullName evidence="2">Uncharacterized protein</fullName>
    </submittedName>
</protein>
<dbReference type="AlphaFoldDB" id="A0A6A6B4J3"/>
<dbReference type="GeneID" id="54304778"/>
<evidence type="ECO:0000256" key="1">
    <source>
        <dbReference type="SAM" id="MobiDB-lite"/>
    </source>
</evidence>
<dbReference type="Proteomes" id="UP000799438">
    <property type="component" value="Unassembled WGS sequence"/>
</dbReference>
<proteinExistence type="predicted"/>
<dbReference type="RefSeq" id="XP_033394271.1">
    <property type="nucleotide sequence ID" value="XM_033547271.1"/>
</dbReference>
<reference evidence="2" key="1">
    <citation type="journal article" date="2020" name="Stud. Mycol.">
        <title>101 Dothideomycetes genomes: a test case for predicting lifestyles and emergence of pathogens.</title>
        <authorList>
            <person name="Haridas S."/>
            <person name="Albert R."/>
            <person name="Binder M."/>
            <person name="Bloem J."/>
            <person name="Labutti K."/>
            <person name="Salamov A."/>
            <person name="Andreopoulos B."/>
            <person name="Baker S."/>
            <person name="Barry K."/>
            <person name="Bills G."/>
            <person name="Bluhm B."/>
            <person name="Cannon C."/>
            <person name="Castanera R."/>
            <person name="Culley D."/>
            <person name="Daum C."/>
            <person name="Ezra D."/>
            <person name="Gonzalez J."/>
            <person name="Henrissat B."/>
            <person name="Kuo A."/>
            <person name="Liang C."/>
            <person name="Lipzen A."/>
            <person name="Lutzoni F."/>
            <person name="Magnuson J."/>
            <person name="Mondo S."/>
            <person name="Nolan M."/>
            <person name="Ohm R."/>
            <person name="Pangilinan J."/>
            <person name="Park H.-J."/>
            <person name="Ramirez L."/>
            <person name="Alfaro M."/>
            <person name="Sun H."/>
            <person name="Tritt A."/>
            <person name="Yoshinaga Y."/>
            <person name="Zwiers L.-H."/>
            <person name="Turgeon B."/>
            <person name="Goodwin S."/>
            <person name="Spatafora J."/>
            <person name="Crous P."/>
            <person name="Grigoriev I."/>
        </authorList>
    </citation>
    <scope>NUCLEOTIDE SEQUENCE</scope>
    <source>
        <strain evidence="2">CBS 121167</strain>
    </source>
</reference>
<evidence type="ECO:0000313" key="3">
    <source>
        <dbReference type="Proteomes" id="UP000799438"/>
    </source>
</evidence>
<keyword evidence="3" id="KW-1185">Reference proteome</keyword>
<gene>
    <name evidence="2" type="ORF">K452DRAFT_88359</name>
</gene>
<accession>A0A6A6B4J3</accession>
<feature type="compositionally biased region" description="Basic and acidic residues" evidence="1">
    <location>
        <begin position="123"/>
        <end position="143"/>
    </location>
</feature>
<feature type="region of interest" description="Disordered" evidence="1">
    <location>
        <begin position="121"/>
        <end position="153"/>
    </location>
</feature>
<name>A0A6A6B4J3_9PEZI</name>
<sequence length="153" mass="16645">MSLFELKARPTGILTIHYAGTRLLCPNPHGGHGSCGRPRLGNSSRPCLGMHTDQLCLSKIPRLVGPSQSFNSFWPAACVRCTVVPGPTESAVGSNVRFPSKCRVCKAGHDQLKRIRCSLMGDRGPRQHRGESLFQVKTEEKLGKGHTRTSDPA</sequence>
<evidence type="ECO:0000313" key="2">
    <source>
        <dbReference type="EMBL" id="KAF2138558.1"/>
    </source>
</evidence>